<sequence length="68" mass="7902">MGTEKVKQHIYIIKQRKRINLASGPFEYEELLGKCTSTEEAKKILDAHPDAYISEDSTYSDSDLFRYE</sequence>
<protein>
    <submittedName>
        <fullName evidence="1">Uncharacterized protein</fullName>
    </submittedName>
</protein>
<evidence type="ECO:0000313" key="1">
    <source>
        <dbReference type="EMBL" id="XAU16239.1"/>
    </source>
</evidence>
<dbReference type="Proteomes" id="UP001447842">
    <property type="component" value="Chromosome"/>
</dbReference>
<keyword evidence="2" id="KW-1185">Reference proteome</keyword>
<accession>A0ABZ3HD21</accession>
<gene>
    <name evidence="1" type="ORF">WCY31_05895</name>
</gene>
<dbReference type="EMBL" id="CP147920">
    <property type="protein sequence ID" value="XAU16239.1"/>
    <property type="molecule type" value="Genomic_DNA"/>
</dbReference>
<dbReference type="RefSeq" id="WP_345971370.1">
    <property type="nucleotide sequence ID" value="NZ_CP147920.1"/>
</dbReference>
<reference evidence="1 2" key="1">
    <citation type="submission" date="2024-03" db="EMBL/GenBank/DDBJ databases">
        <title>Sulfurimonas sp. HSL3-1.</title>
        <authorList>
            <person name="Wang S."/>
        </authorList>
    </citation>
    <scope>NUCLEOTIDE SEQUENCE [LARGE SCALE GENOMIC DNA]</scope>
    <source>
        <strain evidence="1 2">HSL3-1</strain>
    </source>
</reference>
<evidence type="ECO:0000313" key="2">
    <source>
        <dbReference type="Proteomes" id="UP001447842"/>
    </source>
</evidence>
<proteinExistence type="predicted"/>
<organism evidence="1 2">
    <name type="scientific">Sulfurimonas diazotrophicus</name>
    <dbReference type="NCBI Taxonomy" id="3131939"/>
    <lineage>
        <taxon>Bacteria</taxon>
        <taxon>Pseudomonadati</taxon>
        <taxon>Campylobacterota</taxon>
        <taxon>Epsilonproteobacteria</taxon>
        <taxon>Campylobacterales</taxon>
        <taxon>Sulfurimonadaceae</taxon>
        <taxon>Sulfurimonas</taxon>
    </lineage>
</organism>
<name>A0ABZ3HD21_9BACT</name>